<reference evidence="1" key="1">
    <citation type="submission" date="2022-06" db="EMBL/GenBank/DDBJ databases">
        <title>Novel species in genus nocardia.</title>
        <authorList>
            <person name="Li F."/>
        </authorList>
    </citation>
    <scope>NUCLEOTIDE SEQUENCE</scope>
    <source>
        <strain evidence="1">CDC141</strain>
    </source>
</reference>
<dbReference type="InterPro" id="IPR055664">
    <property type="entry name" value="DUF7240"/>
</dbReference>
<evidence type="ECO:0000313" key="1">
    <source>
        <dbReference type="EMBL" id="MCM6777947.1"/>
    </source>
</evidence>
<organism evidence="1 2">
    <name type="scientific">Nocardia pulmonis</name>
    <dbReference type="NCBI Taxonomy" id="2951408"/>
    <lineage>
        <taxon>Bacteria</taxon>
        <taxon>Bacillati</taxon>
        <taxon>Actinomycetota</taxon>
        <taxon>Actinomycetes</taxon>
        <taxon>Mycobacteriales</taxon>
        <taxon>Nocardiaceae</taxon>
        <taxon>Nocardia</taxon>
    </lineage>
</organism>
<dbReference type="Pfam" id="PF23888">
    <property type="entry name" value="DUF7240"/>
    <property type="match status" value="1"/>
</dbReference>
<accession>A0A9X2EC08</accession>
<comment type="caution">
    <text evidence="1">The sequence shown here is derived from an EMBL/GenBank/DDBJ whole genome shotgun (WGS) entry which is preliminary data.</text>
</comment>
<dbReference type="AlphaFoldDB" id="A0A9X2EC08"/>
<keyword evidence="2" id="KW-1185">Reference proteome</keyword>
<proteinExistence type="predicted"/>
<dbReference type="Proteomes" id="UP001139157">
    <property type="component" value="Unassembled WGS sequence"/>
</dbReference>
<evidence type="ECO:0000313" key="2">
    <source>
        <dbReference type="Proteomes" id="UP001139157"/>
    </source>
</evidence>
<name>A0A9X2EC08_9NOCA</name>
<sequence>MTAILDVAECLLTDSMTEEQLVAFHRQVYGPETVDGAPTTAPAGFDADSELAAFDAFAQMAGDG</sequence>
<dbReference type="EMBL" id="JAMRXG010000018">
    <property type="protein sequence ID" value="MCM6777947.1"/>
    <property type="molecule type" value="Genomic_DNA"/>
</dbReference>
<protein>
    <submittedName>
        <fullName evidence="1">Uncharacterized protein</fullName>
    </submittedName>
</protein>
<gene>
    <name evidence="1" type="ORF">NDR86_31125</name>
</gene>